<evidence type="ECO:0000313" key="3">
    <source>
        <dbReference type="Proteomes" id="UP000053890"/>
    </source>
</evidence>
<feature type="region of interest" description="Disordered" evidence="1">
    <location>
        <begin position="1"/>
        <end position="121"/>
    </location>
</feature>
<name>A0A194SDG5_RHOGW</name>
<dbReference type="RefSeq" id="XP_018274534.1">
    <property type="nucleotide sequence ID" value="XM_018415570.1"/>
</dbReference>
<sequence length="121" mass="14037">TLSTSHRAPPSHHARPPSPRRLRHLLVRRRRLRPPRVPARPLSQRRPAVGHRRALWRRHLSALGPENRQSRGASRERDSPHSPRSTRRRTFRFPALYSRSLSSPARSLSRPPCLSVPLRNT</sequence>
<feature type="compositionally biased region" description="Basic residues" evidence="1">
    <location>
        <begin position="9"/>
        <end position="34"/>
    </location>
</feature>
<proteinExistence type="predicted"/>
<organism evidence="2 3">
    <name type="scientific">Rhodotorula graminis (strain WP1)</name>
    <dbReference type="NCBI Taxonomy" id="578459"/>
    <lineage>
        <taxon>Eukaryota</taxon>
        <taxon>Fungi</taxon>
        <taxon>Dikarya</taxon>
        <taxon>Basidiomycota</taxon>
        <taxon>Pucciniomycotina</taxon>
        <taxon>Microbotryomycetes</taxon>
        <taxon>Sporidiobolales</taxon>
        <taxon>Sporidiobolaceae</taxon>
        <taxon>Rhodotorula</taxon>
    </lineage>
</organism>
<dbReference type="Proteomes" id="UP000053890">
    <property type="component" value="Unassembled WGS sequence"/>
</dbReference>
<evidence type="ECO:0000313" key="2">
    <source>
        <dbReference type="EMBL" id="KPV78485.1"/>
    </source>
</evidence>
<feature type="compositionally biased region" description="Basic residues" evidence="1">
    <location>
        <begin position="48"/>
        <end position="60"/>
    </location>
</feature>
<reference evidence="2 3" key="1">
    <citation type="journal article" date="2015" name="Front. Microbiol.">
        <title>Genome sequence of the plant growth promoting endophytic yeast Rhodotorula graminis WP1.</title>
        <authorList>
            <person name="Firrincieli A."/>
            <person name="Otillar R."/>
            <person name="Salamov A."/>
            <person name="Schmutz J."/>
            <person name="Khan Z."/>
            <person name="Redman R.S."/>
            <person name="Fleck N.D."/>
            <person name="Lindquist E."/>
            <person name="Grigoriev I.V."/>
            <person name="Doty S.L."/>
        </authorList>
    </citation>
    <scope>NUCLEOTIDE SEQUENCE [LARGE SCALE GENOMIC DNA]</scope>
    <source>
        <strain evidence="2 3">WP1</strain>
    </source>
</reference>
<dbReference type="GeneID" id="28976018"/>
<dbReference type="AlphaFoldDB" id="A0A194SDG5"/>
<keyword evidence="3" id="KW-1185">Reference proteome</keyword>
<gene>
    <name evidence="2" type="ORF">RHOBADRAFT_50946</name>
</gene>
<dbReference type="EMBL" id="KQ474073">
    <property type="protein sequence ID" value="KPV78485.1"/>
    <property type="molecule type" value="Genomic_DNA"/>
</dbReference>
<feature type="compositionally biased region" description="Low complexity" evidence="1">
    <location>
        <begin position="92"/>
        <end position="115"/>
    </location>
</feature>
<feature type="non-terminal residue" evidence="2">
    <location>
        <position position="1"/>
    </location>
</feature>
<evidence type="ECO:0000256" key="1">
    <source>
        <dbReference type="SAM" id="MobiDB-lite"/>
    </source>
</evidence>
<accession>A0A194SDG5</accession>
<protein>
    <submittedName>
        <fullName evidence="2">Uncharacterized protein</fullName>
    </submittedName>
</protein>